<dbReference type="OrthoDB" id="78062at2157"/>
<comment type="caution">
    <text evidence="2">The sequence shown here is derived from an EMBL/GenBank/DDBJ whole genome shotgun (WGS) entry which is preliminary data.</text>
</comment>
<protein>
    <recommendedName>
        <fullName evidence="4">Phage major capsid protein</fullName>
    </recommendedName>
</protein>
<evidence type="ECO:0000313" key="2">
    <source>
        <dbReference type="EMBL" id="EMA38466.1"/>
    </source>
</evidence>
<proteinExistence type="predicted"/>
<name>M0LYF2_9EURY</name>
<dbReference type="PATRIC" id="fig|1132509.6.peg.2242"/>
<reference evidence="2 3" key="1">
    <citation type="journal article" date="2014" name="PLoS Genet.">
        <title>Phylogenetically driven sequencing of extremely halophilic archaea reveals strategies for static and dynamic osmo-response.</title>
        <authorList>
            <person name="Becker E.A."/>
            <person name="Seitzer P.M."/>
            <person name="Tritt A."/>
            <person name="Larsen D."/>
            <person name="Krusor M."/>
            <person name="Yao A.I."/>
            <person name="Wu D."/>
            <person name="Madern D."/>
            <person name="Eisen J.A."/>
            <person name="Darling A.E."/>
            <person name="Facciotti M.T."/>
        </authorList>
    </citation>
    <scope>NUCLEOTIDE SEQUENCE [LARGE SCALE GENOMIC DNA]</scope>
    <source>
        <strain evidence="2 3">100A6</strain>
    </source>
</reference>
<organism evidence="2 3">
    <name type="scientific">Halococcus hamelinensis 100A6</name>
    <dbReference type="NCBI Taxonomy" id="1132509"/>
    <lineage>
        <taxon>Archaea</taxon>
        <taxon>Methanobacteriati</taxon>
        <taxon>Methanobacteriota</taxon>
        <taxon>Stenosarchaea group</taxon>
        <taxon>Halobacteria</taxon>
        <taxon>Halobacteriales</taxon>
        <taxon>Halococcaceae</taxon>
        <taxon>Halococcus</taxon>
    </lineage>
</organism>
<keyword evidence="3" id="KW-1185">Reference proteome</keyword>
<evidence type="ECO:0000256" key="1">
    <source>
        <dbReference type="SAM" id="MobiDB-lite"/>
    </source>
</evidence>
<accession>M0LYF2</accession>
<dbReference type="eggNOG" id="arCOG13488">
    <property type="taxonomic scope" value="Archaea"/>
</dbReference>
<gene>
    <name evidence="2" type="ORF">C447_09937</name>
</gene>
<dbReference type="AlphaFoldDB" id="M0LYF2"/>
<dbReference type="RefSeq" id="WP_007693394.1">
    <property type="nucleotide sequence ID" value="NZ_AJRK01000017.1"/>
</dbReference>
<dbReference type="EMBL" id="AOMB01000030">
    <property type="protein sequence ID" value="EMA38466.1"/>
    <property type="molecule type" value="Genomic_DNA"/>
</dbReference>
<dbReference type="SUPFAM" id="SSF56563">
    <property type="entry name" value="Major capsid protein gp5"/>
    <property type="match status" value="1"/>
</dbReference>
<feature type="region of interest" description="Disordered" evidence="1">
    <location>
        <begin position="1"/>
        <end position="24"/>
    </location>
</feature>
<evidence type="ECO:0008006" key="4">
    <source>
        <dbReference type="Google" id="ProtNLM"/>
    </source>
</evidence>
<feature type="compositionally biased region" description="Polar residues" evidence="1">
    <location>
        <begin position="1"/>
        <end position="15"/>
    </location>
</feature>
<sequence length="367" mass="40284">MSQTQRQPQQDNIGFQKTVRPDGQPVVKTATGQELSKEQAIAAVRQKNSEIIKQITTGDFENGGRLNRQQFARFYQEVIANSNILNMVRVEPVDGPDSEIDRIGVGEHLLRPVGENERVIDHSVNTGKVDIDVYKAGFGWDLSQEVVEDSIEYENTAQIILSMFTDQFAFDVATLGFQGDEDATVSDGSGGTMPDPFYSQVDGWVANATDDGADVKGYNDAVTLNEGVMFNLTLQMPDKFIDATSPAIMAHPKQVVAYRRSLSDRNTSLGDEMLTSGRIPTPTGYPLVPTNAIGTDTVMFTDTSNLIYAPHRDMNVKVTTDSEKVVKNDLFAQYGVFARLDYAVEQGNAVAIAEELAEPEPVDPAEM</sequence>
<evidence type="ECO:0000313" key="3">
    <source>
        <dbReference type="Proteomes" id="UP000011566"/>
    </source>
</evidence>
<dbReference type="Proteomes" id="UP000011566">
    <property type="component" value="Unassembled WGS sequence"/>
</dbReference>